<dbReference type="EMBL" id="NPCC01000038">
    <property type="protein sequence ID" value="PAE87204.1"/>
    <property type="molecule type" value="Genomic_DNA"/>
</dbReference>
<evidence type="ECO:0000256" key="9">
    <source>
        <dbReference type="SAM" id="Phobius"/>
    </source>
</evidence>
<dbReference type="Pfam" id="PF03609">
    <property type="entry name" value="EII-Sor"/>
    <property type="match status" value="1"/>
</dbReference>
<evidence type="ECO:0000256" key="1">
    <source>
        <dbReference type="ARBA" id="ARBA00004651"/>
    </source>
</evidence>
<evidence type="ECO:0000256" key="8">
    <source>
        <dbReference type="ARBA" id="ARBA00023136"/>
    </source>
</evidence>
<evidence type="ECO:0000256" key="4">
    <source>
        <dbReference type="ARBA" id="ARBA00022597"/>
    </source>
</evidence>
<evidence type="ECO:0000256" key="5">
    <source>
        <dbReference type="ARBA" id="ARBA00022683"/>
    </source>
</evidence>
<comment type="caution">
    <text evidence="11">The sequence shown here is derived from an EMBL/GenBank/DDBJ whole genome shotgun (WGS) entry which is preliminary data.</text>
</comment>
<name>A0A268S0G6_SHOCL</name>
<feature type="transmembrane region" description="Helical" evidence="9">
    <location>
        <begin position="134"/>
        <end position="157"/>
    </location>
</feature>
<keyword evidence="2" id="KW-0813">Transport</keyword>
<dbReference type="AlphaFoldDB" id="A0A268S0G6"/>
<keyword evidence="3" id="KW-1003">Cell membrane</keyword>
<keyword evidence="5" id="KW-0598">Phosphotransferase system</keyword>
<reference evidence="12 13" key="1">
    <citation type="submission" date="2017-07" db="EMBL/GenBank/DDBJ databases">
        <title>Isolation and whole genome analysis of endospore-forming bacteria from heroin.</title>
        <authorList>
            <person name="Kalinowski J."/>
            <person name="Ahrens B."/>
            <person name="Al-Dilaimi A."/>
            <person name="Winkler A."/>
            <person name="Wibberg D."/>
            <person name="Schleenbecker U."/>
            <person name="Ruckert C."/>
            <person name="Wolfel R."/>
            <person name="Grass G."/>
        </authorList>
    </citation>
    <scope>NUCLEOTIDE SEQUENCE [LARGE SCALE GENOMIC DNA]</scope>
    <source>
        <strain evidence="11 12">7523-2</strain>
        <strain evidence="10 13">7539</strain>
    </source>
</reference>
<evidence type="ECO:0000313" key="11">
    <source>
        <dbReference type="EMBL" id="PAF25994.1"/>
    </source>
</evidence>
<keyword evidence="6 9" id="KW-0812">Transmembrane</keyword>
<gene>
    <name evidence="11" type="ORF">CHH61_10795</name>
    <name evidence="10" type="ORF">CHH72_19575</name>
</gene>
<dbReference type="PROSITE" id="PS51106">
    <property type="entry name" value="PTS_EIIC_TYPE_4"/>
    <property type="match status" value="1"/>
</dbReference>
<evidence type="ECO:0000256" key="2">
    <source>
        <dbReference type="ARBA" id="ARBA00022448"/>
    </source>
</evidence>
<feature type="transmembrane region" description="Helical" evidence="9">
    <location>
        <begin position="91"/>
        <end position="113"/>
    </location>
</feature>
<feature type="transmembrane region" description="Helical" evidence="9">
    <location>
        <begin position="169"/>
        <end position="193"/>
    </location>
</feature>
<evidence type="ECO:0000256" key="6">
    <source>
        <dbReference type="ARBA" id="ARBA00022692"/>
    </source>
</evidence>
<dbReference type="Proteomes" id="UP000216133">
    <property type="component" value="Unassembled WGS sequence"/>
</dbReference>
<dbReference type="GO" id="GO:0005886">
    <property type="term" value="C:plasma membrane"/>
    <property type="evidence" value="ECO:0007669"/>
    <property type="project" value="UniProtKB-SubCell"/>
</dbReference>
<protein>
    <submittedName>
        <fullName evidence="11">PTS mannose transporter subunit IICD</fullName>
    </submittedName>
</protein>
<dbReference type="InterPro" id="IPR004700">
    <property type="entry name" value="PTS_IIC_man"/>
</dbReference>
<keyword evidence="7 9" id="KW-1133">Transmembrane helix</keyword>
<evidence type="ECO:0000313" key="12">
    <source>
        <dbReference type="Proteomes" id="UP000216133"/>
    </source>
</evidence>
<accession>A0A268S0G6</accession>
<dbReference type="PANTHER" id="PTHR32502:SF8">
    <property type="entry name" value="N-ACETYLGALACTOSAMINE PERMEASE IIC COMPONENT 1"/>
    <property type="match status" value="1"/>
</dbReference>
<dbReference type="PANTHER" id="PTHR32502">
    <property type="entry name" value="N-ACETYLGALACTOSAMINE PERMEASE II COMPONENT-RELATED"/>
    <property type="match status" value="1"/>
</dbReference>
<dbReference type="RefSeq" id="WP_094978991.1">
    <property type="nucleotide sequence ID" value="NZ_CP174174.1"/>
</dbReference>
<evidence type="ECO:0000256" key="7">
    <source>
        <dbReference type="ARBA" id="ARBA00022989"/>
    </source>
</evidence>
<evidence type="ECO:0000313" key="13">
    <source>
        <dbReference type="Proteomes" id="UP000216207"/>
    </source>
</evidence>
<dbReference type="InterPro" id="IPR050303">
    <property type="entry name" value="GatZ_KbaZ_carbometab"/>
</dbReference>
<sequence>MLQATVIGLLGALGILDGRILGQSMFERPIVMGPLVGLVMGDFVMGIIVGATLELVWMGIVGVGSATPPDTVTGGILGTAYAIMTGEGPEVALALAIPIALLAQSLGMLVRTINAPLIHKADRYAQSGNFKKVASLHWLGVFFFFLNGFIPSFLGILVGSEVVNVIIEWIPAVVTDGLGAAAAMFPALGFALLMQMTFSKKLAPFFFLGFVLAVFLGLDIIPVAIIGAIIATVMYQLQQSNEGAAT</sequence>
<feature type="transmembrane region" description="Helical" evidence="9">
    <location>
        <begin position="205"/>
        <end position="231"/>
    </location>
</feature>
<keyword evidence="4" id="KW-0762">Sugar transport</keyword>
<evidence type="ECO:0000256" key="3">
    <source>
        <dbReference type="ARBA" id="ARBA00022475"/>
    </source>
</evidence>
<proteinExistence type="predicted"/>
<keyword evidence="8 9" id="KW-0472">Membrane</keyword>
<feature type="transmembrane region" description="Helical" evidence="9">
    <location>
        <begin position="34"/>
        <end position="60"/>
    </location>
</feature>
<dbReference type="Proteomes" id="UP000216207">
    <property type="component" value="Unassembled WGS sequence"/>
</dbReference>
<organism evidence="11 12">
    <name type="scientific">Shouchella clausii</name>
    <name type="common">Alkalihalobacillus clausii</name>
    <dbReference type="NCBI Taxonomy" id="79880"/>
    <lineage>
        <taxon>Bacteria</taxon>
        <taxon>Bacillati</taxon>
        <taxon>Bacillota</taxon>
        <taxon>Bacilli</taxon>
        <taxon>Bacillales</taxon>
        <taxon>Bacillaceae</taxon>
        <taxon>Shouchella</taxon>
    </lineage>
</organism>
<comment type="subcellular location">
    <subcellularLocation>
        <location evidence="1">Cell membrane</location>
        <topology evidence="1">Multi-pass membrane protein</topology>
    </subcellularLocation>
</comment>
<feature type="transmembrane region" description="Helical" evidence="9">
    <location>
        <begin position="6"/>
        <end position="22"/>
    </location>
</feature>
<dbReference type="EMBL" id="NPBS01000051">
    <property type="protein sequence ID" value="PAF25994.1"/>
    <property type="molecule type" value="Genomic_DNA"/>
</dbReference>
<dbReference type="GO" id="GO:0009401">
    <property type="term" value="P:phosphoenolpyruvate-dependent sugar phosphotransferase system"/>
    <property type="evidence" value="ECO:0007669"/>
    <property type="project" value="UniProtKB-KW"/>
</dbReference>
<evidence type="ECO:0000313" key="10">
    <source>
        <dbReference type="EMBL" id="PAE87204.1"/>
    </source>
</evidence>